<dbReference type="PROSITE" id="PS51746">
    <property type="entry name" value="PPM_2"/>
    <property type="match status" value="1"/>
</dbReference>
<keyword evidence="5" id="KW-0479">Metal-binding</keyword>
<dbReference type="EMBL" id="JACMSC010000005">
    <property type="protein sequence ID" value="KAG6520111.1"/>
    <property type="molecule type" value="Genomic_DNA"/>
</dbReference>
<dbReference type="PANTHER" id="PTHR47992">
    <property type="entry name" value="PROTEIN PHOSPHATASE"/>
    <property type="match status" value="1"/>
</dbReference>
<evidence type="ECO:0000256" key="11">
    <source>
        <dbReference type="ARBA" id="ARBA00048336"/>
    </source>
</evidence>
<dbReference type="PROSITE" id="PS01032">
    <property type="entry name" value="PPM_1"/>
    <property type="match status" value="1"/>
</dbReference>
<evidence type="ECO:0000256" key="5">
    <source>
        <dbReference type="ARBA" id="ARBA00022723"/>
    </source>
</evidence>
<dbReference type="Proteomes" id="UP000734854">
    <property type="component" value="Unassembled WGS sequence"/>
</dbReference>
<dbReference type="CDD" id="cd00143">
    <property type="entry name" value="PP2Cc"/>
    <property type="match status" value="1"/>
</dbReference>
<evidence type="ECO:0000256" key="10">
    <source>
        <dbReference type="ARBA" id="ARBA00047761"/>
    </source>
</evidence>
<protein>
    <recommendedName>
        <fullName evidence="4">protein-serine/threonine phosphatase</fullName>
        <ecNumber evidence="4">3.1.3.16</ecNumber>
    </recommendedName>
</protein>
<evidence type="ECO:0000256" key="8">
    <source>
        <dbReference type="ARBA" id="ARBA00022912"/>
    </source>
</evidence>
<evidence type="ECO:0000259" key="13">
    <source>
        <dbReference type="PROSITE" id="PS51746"/>
    </source>
</evidence>
<feature type="domain" description="PPM-type phosphatase" evidence="13">
    <location>
        <begin position="44"/>
        <end position="355"/>
    </location>
</feature>
<evidence type="ECO:0000256" key="1">
    <source>
        <dbReference type="ARBA" id="ARBA00001936"/>
    </source>
</evidence>
<keyword evidence="6 12" id="KW-0378">Hydrolase</keyword>
<evidence type="ECO:0000256" key="4">
    <source>
        <dbReference type="ARBA" id="ARBA00013081"/>
    </source>
</evidence>
<sequence>MSIRIPGGNIWILDVLGSDRSLADGSDVGRQDGLLWYKDSGQHVYGEFSMAVVQANNLLEDQCQIESGSLSLSESGPYGTFIGVYDGHGGPETSRYINDHLFQHLKRFATEHQSISVDVVRKAYLATEEGFISLVASQWSTKPQLAAVGSCCLVGVVTGGMLYIANLGDSRVVLGKLVKATGEVLAVQLSAEHNVAIESMRQELQSVHPEDKQIVVLKHNVWRVKGLIQVSRSIGDVYLKKAEFNREPLYAKFRLRETFKKPILSSEPSISVHPLQPQDLFLIFASDGLWEHLSNQEAVDIVHNNPHSGSARRLVKAALQEAAKKREMRYSDLKKIDRGVRRHFHDDITVVVVFLDINLISRASSHRGPSLSINGGGGTVPVSSLVPYTIPP</sequence>
<accession>A0A8J5LI44</accession>
<comment type="catalytic activity">
    <reaction evidence="10">
        <text>O-phospho-L-seryl-[protein] + H2O = L-seryl-[protein] + phosphate</text>
        <dbReference type="Rhea" id="RHEA:20629"/>
        <dbReference type="Rhea" id="RHEA-COMP:9863"/>
        <dbReference type="Rhea" id="RHEA-COMP:11604"/>
        <dbReference type="ChEBI" id="CHEBI:15377"/>
        <dbReference type="ChEBI" id="CHEBI:29999"/>
        <dbReference type="ChEBI" id="CHEBI:43474"/>
        <dbReference type="ChEBI" id="CHEBI:83421"/>
        <dbReference type="EC" id="3.1.3.16"/>
    </reaction>
</comment>
<dbReference type="SMART" id="SM00332">
    <property type="entry name" value="PP2Cc"/>
    <property type="match status" value="1"/>
</dbReference>
<dbReference type="InterPro" id="IPR015655">
    <property type="entry name" value="PP2C"/>
</dbReference>
<evidence type="ECO:0000256" key="12">
    <source>
        <dbReference type="RuleBase" id="RU003465"/>
    </source>
</evidence>
<dbReference type="Pfam" id="PF00481">
    <property type="entry name" value="PP2C"/>
    <property type="match status" value="1"/>
</dbReference>
<dbReference type="InterPro" id="IPR036457">
    <property type="entry name" value="PPM-type-like_dom_sf"/>
</dbReference>
<dbReference type="Gene3D" id="3.60.40.10">
    <property type="entry name" value="PPM-type phosphatase domain"/>
    <property type="match status" value="1"/>
</dbReference>
<reference evidence="14 15" key="1">
    <citation type="submission" date="2020-08" db="EMBL/GenBank/DDBJ databases">
        <title>Plant Genome Project.</title>
        <authorList>
            <person name="Zhang R.-G."/>
        </authorList>
    </citation>
    <scope>NUCLEOTIDE SEQUENCE [LARGE SCALE GENOMIC DNA]</scope>
    <source>
        <tissue evidence="14">Rhizome</tissue>
    </source>
</reference>
<comment type="cofactor">
    <cofactor evidence="1">
        <name>Mn(2+)</name>
        <dbReference type="ChEBI" id="CHEBI:29035"/>
    </cofactor>
</comment>
<dbReference type="AlphaFoldDB" id="A0A8J5LI44"/>
<proteinExistence type="inferred from homology"/>
<evidence type="ECO:0000256" key="9">
    <source>
        <dbReference type="ARBA" id="ARBA00023211"/>
    </source>
</evidence>
<comment type="caution">
    <text evidence="14">The sequence shown here is derived from an EMBL/GenBank/DDBJ whole genome shotgun (WGS) entry which is preliminary data.</text>
</comment>
<keyword evidence="8 12" id="KW-0904">Protein phosphatase</keyword>
<name>A0A8J5LI44_ZINOF</name>
<evidence type="ECO:0000256" key="6">
    <source>
        <dbReference type="ARBA" id="ARBA00022801"/>
    </source>
</evidence>
<evidence type="ECO:0000313" key="15">
    <source>
        <dbReference type="Proteomes" id="UP000734854"/>
    </source>
</evidence>
<evidence type="ECO:0000256" key="3">
    <source>
        <dbReference type="ARBA" id="ARBA00006702"/>
    </source>
</evidence>
<dbReference type="GO" id="GO:0016020">
    <property type="term" value="C:membrane"/>
    <property type="evidence" value="ECO:0007669"/>
    <property type="project" value="UniProtKB-ARBA"/>
</dbReference>
<gene>
    <name evidence="14" type="ORF">ZIOFF_017143</name>
</gene>
<comment type="catalytic activity">
    <reaction evidence="11">
        <text>O-phospho-L-threonyl-[protein] + H2O = L-threonyl-[protein] + phosphate</text>
        <dbReference type="Rhea" id="RHEA:47004"/>
        <dbReference type="Rhea" id="RHEA-COMP:11060"/>
        <dbReference type="Rhea" id="RHEA-COMP:11605"/>
        <dbReference type="ChEBI" id="CHEBI:15377"/>
        <dbReference type="ChEBI" id="CHEBI:30013"/>
        <dbReference type="ChEBI" id="CHEBI:43474"/>
        <dbReference type="ChEBI" id="CHEBI:61977"/>
        <dbReference type="EC" id="3.1.3.16"/>
    </reaction>
</comment>
<evidence type="ECO:0000313" key="14">
    <source>
        <dbReference type="EMBL" id="KAG6520111.1"/>
    </source>
</evidence>
<dbReference type="InterPro" id="IPR001932">
    <property type="entry name" value="PPM-type_phosphatase-like_dom"/>
</dbReference>
<keyword evidence="7" id="KW-0460">Magnesium</keyword>
<evidence type="ECO:0000256" key="2">
    <source>
        <dbReference type="ARBA" id="ARBA00001946"/>
    </source>
</evidence>
<dbReference type="SUPFAM" id="SSF81606">
    <property type="entry name" value="PP2C-like"/>
    <property type="match status" value="1"/>
</dbReference>
<comment type="similarity">
    <text evidence="3 12">Belongs to the PP2C family.</text>
</comment>
<evidence type="ECO:0000256" key="7">
    <source>
        <dbReference type="ARBA" id="ARBA00022842"/>
    </source>
</evidence>
<dbReference type="EC" id="3.1.3.16" evidence="4"/>
<keyword evidence="9" id="KW-0464">Manganese</keyword>
<comment type="cofactor">
    <cofactor evidence="2">
        <name>Mg(2+)</name>
        <dbReference type="ChEBI" id="CHEBI:18420"/>
    </cofactor>
</comment>
<dbReference type="GO" id="GO:0046872">
    <property type="term" value="F:metal ion binding"/>
    <property type="evidence" value="ECO:0007669"/>
    <property type="project" value="UniProtKB-KW"/>
</dbReference>
<dbReference type="GO" id="GO:0004722">
    <property type="term" value="F:protein serine/threonine phosphatase activity"/>
    <property type="evidence" value="ECO:0007669"/>
    <property type="project" value="UniProtKB-EC"/>
</dbReference>
<organism evidence="14 15">
    <name type="scientific">Zingiber officinale</name>
    <name type="common">Ginger</name>
    <name type="synonym">Amomum zingiber</name>
    <dbReference type="NCBI Taxonomy" id="94328"/>
    <lineage>
        <taxon>Eukaryota</taxon>
        <taxon>Viridiplantae</taxon>
        <taxon>Streptophyta</taxon>
        <taxon>Embryophyta</taxon>
        <taxon>Tracheophyta</taxon>
        <taxon>Spermatophyta</taxon>
        <taxon>Magnoliopsida</taxon>
        <taxon>Liliopsida</taxon>
        <taxon>Zingiberales</taxon>
        <taxon>Zingiberaceae</taxon>
        <taxon>Zingiber</taxon>
    </lineage>
</organism>
<dbReference type="InterPro" id="IPR000222">
    <property type="entry name" value="PP2C_BS"/>
</dbReference>
<dbReference type="FunFam" id="3.60.40.10:FF:000008">
    <property type="entry name" value="Phosphatase 2C family protein"/>
    <property type="match status" value="1"/>
</dbReference>
<keyword evidence="15" id="KW-1185">Reference proteome</keyword>